<dbReference type="RefSeq" id="WP_248954526.1">
    <property type="nucleotide sequence ID" value="NZ_JAKIKU010000001.1"/>
</dbReference>
<dbReference type="InterPro" id="IPR003717">
    <property type="entry name" value="RecO"/>
</dbReference>
<dbReference type="InterPro" id="IPR012340">
    <property type="entry name" value="NA-bd_OB-fold"/>
</dbReference>
<comment type="similarity">
    <text evidence="2 8">Belongs to the RecO family.</text>
</comment>
<evidence type="ECO:0000256" key="3">
    <source>
        <dbReference type="ARBA" id="ARBA00021310"/>
    </source>
</evidence>
<organism evidence="10 11">
    <name type="scientific">Shewanella electrodiphila</name>
    <dbReference type="NCBI Taxonomy" id="934143"/>
    <lineage>
        <taxon>Bacteria</taxon>
        <taxon>Pseudomonadati</taxon>
        <taxon>Pseudomonadota</taxon>
        <taxon>Gammaproteobacteria</taxon>
        <taxon>Alteromonadales</taxon>
        <taxon>Shewanellaceae</taxon>
        <taxon>Shewanella</taxon>
    </lineage>
</organism>
<evidence type="ECO:0000256" key="6">
    <source>
        <dbReference type="ARBA" id="ARBA00023204"/>
    </source>
</evidence>
<reference evidence="10 11" key="1">
    <citation type="submission" date="2022-01" db="EMBL/GenBank/DDBJ databases">
        <title>Whole genome-based taxonomy of the Shewanellaceae.</title>
        <authorList>
            <person name="Martin-Rodriguez A.J."/>
        </authorList>
    </citation>
    <scope>NUCLEOTIDE SEQUENCE [LARGE SCALE GENOMIC DNA]</scope>
    <source>
        <strain evidence="10 11">DSM 24955</strain>
    </source>
</reference>
<evidence type="ECO:0000313" key="10">
    <source>
        <dbReference type="EMBL" id="MCL1044031.1"/>
    </source>
</evidence>
<dbReference type="Gene3D" id="1.20.1440.120">
    <property type="entry name" value="Recombination protein O, C-terminal domain"/>
    <property type="match status" value="1"/>
</dbReference>
<keyword evidence="4 8" id="KW-0227">DNA damage</keyword>
<keyword evidence="11" id="KW-1185">Reference proteome</keyword>
<dbReference type="Pfam" id="PF02565">
    <property type="entry name" value="RecO_C"/>
    <property type="match status" value="1"/>
</dbReference>
<evidence type="ECO:0000256" key="5">
    <source>
        <dbReference type="ARBA" id="ARBA00023172"/>
    </source>
</evidence>
<evidence type="ECO:0000256" key="4">
    <source>
        <dbReference type="ARBA" id="ARBA00022763"/>
    </source>
</evidence>
<dbReference type="InterPro" id="IPR022572">
    <property type="entry name" value="DNA_rep/recomb_RecO_N"/>
</dbReference>
<dbReference type="SUPFAM" id="SSF57863">
    <property type="entry name" value="ArfGap/RecO-like zinc finger"/>
    <property type="match status" value="1"/>
</dbReference>
<dbReference type="SUPFAM" id="SSF50249">
    <property type="entry name" value="Nucleic acid-binding proteins"/>
    <property type="match status" value="1"/>
</dbReference>
<evidence type="ECO:0000256" key="7">
    <source>
        <dbReference type="ARBA" id="ARBA00033409"/>
    </source>
</evidence>
<dbReference type="PANTHER" id="PTHR33991:SF1">
    <property type="entry name" value="DNA REPAIR PROTEIN RECO"/>
    <property type="match status" value="1"/>
</dbReference>
<evidence type="ECO:0000256" key="1">
    <source>
        <dbReference type="ARBA" id="ARBA00003065"/>
    </source>
</evidence>
<proteinExistence type="inferred from homology"/>
<name>A0ABT0KJL9_9GAMM</name>
<evidence type="ECO:0000313" key="11">
    <source>
        <dbReference type="Proteomes" id="UP001202134"/>
    </source>
</evidence>
<dbReference type="NCBIfam" id="TIGR00613">
    <property type="entry name" value="reco"/>
    <property type="match status" value="1"/>
</dbReference>
<dbReference type="InterPro" id="IPR037278">
    <property type="entry name" value="ARFGAP/RecO"/>
</dbReference>
<dbReference type="PANTHER" id="PTHR33991">
    <property type="entry name" value="DNA REPAIR PROTEIN RECO"/>
    <property type="match status" value="1"/>
</dbReference>
<evidence type="ECO:0000256" key="8">
    <source>
        <dbReference type="HAMAP-Rule" id="MF_00201"/>
    </source>
</evidence>
<sequence length="235" mass="26281">MLRGYILHHRPYRESSVIVNLLVDGVGRLDALVRVGSGKKSIKSIIQPFQPLIFQFNSKSDSADSSLKFITQIEPAAPALPLKSDSLYSAMYLNELLVRVLNSGQHAESLFLHYHRSLMALASEFSSEHLRYFEMELLNELGALPSLEYDTQGESIMPDMSYRIIADEGFLPVAQQASANVTNSRHLLSGEMLINLKSKQLVENNLVQAKGLMRLLLTPLLGGKPLLSRKLFIKK</sequence>
<comment type="function">
    <text evidence="1 8">Involved in DNA repair and RecF pathway recombination.</text>
</comment>
<accession>A0ABT0KJL9</accession>
<comment type="caution">
    <text evidence="10">The sequence shown here is derived from an EMBL/GenBank/DDBJ whole genome shotgun (WGS) entry which is preliminary data.</text>
</comment>
<keyword evidence="6 8" id="KW-0234">DNA repair</keyword>
<dbReference type="HAMAP" id="MF_00201">
    <property type="entry name" value="RecO"/>
    <property type="match status" value="1"/>
</dbReference>
<dbReference type="InterPro" id="IPR042242">
    <property type="entry name" value="RecO_C"/>
</dbReference>
<evidence type="ECO:0000256" key="2">
    <source>
        <dbReference type="ARBA" id="ARBA00007452"/>
    </source>
</evidence>
<gene>
    <name evidence="8 10" type="primary">recO</name>
    <name evidence="10" type="ORF">L2737_01615</name>
</gene>
<dbReference type="Pfam" id="PF11967">
    <property type="entry name" value="RecO_N"/>
    <property type="match status" value="1"/>
</dbReference>
<dbReference type="Proteomes" id="UP001202134">
    <property type="component" value="Unassembled WGS sequence"/>
</dbReference>
<protein>
    <recommendedName>
        <fullName evidence="3 8">DNA repair protein RecO</fullName>
    </recommendedName>
    <alternativeName>
        <fullName evidence="7 8">Recombination protein O</fullName>
    </alternativeName>
</protein>
<evidence type="ECO:0000259" key="9">
    <source>
        <dbReference type="Pfam" id="PF11967"/>
    </source>
</evidence>
<feature type="domain" description="DNA replication/recombination mediator RecO N-terminal" evidence="9">
    <location>
        <begin position="3"/>
        <end position="77"/>
    </location>
</feature>
<dbReference type="EMBL" id="JAKIKU010000001">
    <property type="protein sequence ID" value="MCL1044031.1"/>
    <property type="molecule type" value="Genomic_DNA"/>
</dbReference>
<dbReference type="Gene3D" id="2.40.50.140">
    <property type="entry name" value="Nucleic acid-binding proteins"/>
    <property type="match status" value="1"/>
</dbReference>
<keyword evidence="5 8" id="KW-0233">DNA recombination</keyword>